<dbReference type="Proteomes" id="UP001234178">
    <property type="component" value="Unassembled WGS sequence"/>
</dbReference>
<proteinExistence type="predicted"/>
<comment type="caution">
    <text evidence="2">The sequence shown here is derived from an EMBL/GenBank/DDBJ whole genome shotgun (WGS) entry which is preliminary data.</text>
</comment>
<feature type="transmembrane region" description="Helical" evidence="1">
    <location>
        <begin position="117"/>
        <end position="136"/>
    </location>
</feature>
<keyword evidence="1" id="KW-0812">Transmembrane</keyword>
<keyword evidence="3" id="KW-1185">Reference proteome</keyword>
<protein>
    <submittedName>
        <fullName evidence="2">Uncharacterized protein</fullName>
    </submittedName>
</protein>
<gene>
    <name evidence="2" type="ORF">OUZ56_027115</name>
</gene>
<evidence type="ECO:0000313" key="2">
    <source>
        <dbReference type="EMBL" id="KAK4014595.1"/>
    </source>
</evidence>
<dbReference type="EMBL" id="JAOYFB010000004">
    <property type="protein sequence ID" value="KAK4014595.1"/>
    <property type="molecule type" value="Genomic_DNA"/>
</dbReference>
<evidence type="ECO:0000256" key="1">
    <source>
        <dbReference type="SAM" id="Phobius"/>
    </source>
</evidence>
<reference evidence="2 3" key="1">
    <citation type="journal article" date="2023" name="Nucleic Acids Res.">
        <title>The hologenome of Daphnia magna reveals possible DNA methylation and microbiome-mediated evolution of the host genome.</title>
        <authorList>
            <person name="Chaturvedi A."/>
            <person name="Li X."/>
            <person name="Dhandapani V."/>
            <person name="Marshall H."/>
            <person name="Kissane S."/>
            <person name="Cuenca-Cambronero M."/>
            <person name="Asole G."/>
            <person name="Calvet F."/>
            <person name="Ruiz-Romero M."/>
            <person name="Marangio P."/>
            <person name="Guigo R."/>
            <person name="Rago D."/>
            <person name="Mirbahai L."/>
            <person name="Eastwood N."/>
            <person name="Colbourne J.K."/>
            <person name="Zhou J."/>
            <person name="Mallon E."/>
            <person name="Orsini L."/>
        </authorList>
    </citation>
    <scope>NUCLEOTIDE SEQUENCE [LARGE SCALE GENOMIC DNA]</scope>
    <source>
        <strain evidence="2">LRV0_1</strain>
    </source>
</reference>
<sequence>MKTASNDKRAFLGTQETHSLLALVLKQFSPMTWDSAGKKPMAIFSLAYCSKCNHVFSRSTFELTMKLSYDHTLLYQSRNNDEVSSKKAGLNQDFLELNLDLVGCVTEDNNFHVLLNYYMAFSWLPLMILSASKLAIA</sequence>
<accession>A0ABQ9ZNS8</accession>
<evidence type="ECO:0000313" key="3">
    <source>
        <dbReference type="Proteomes" id="UP001234178"/>
    </source>
</evidence>
<organism evidence="2 3">
    <name type="scientific">Daphnia magna</name>
    <dbReference type="NCBI Taxonomy" id="35525"/>
    <lineage>
        <taxon>Eukaryota</taxon>
        <taxon>Metazoa</taxon>
        <taxon>Ecdysozoa</taxon>
        <taxon>Arthropoda</taxon>
        <taxon>Crustacea</taxon>
        <taxon>Branchiopoda</taxon>
        <taxon>Diplostraca</taxon>
        <taxon>Cladocera</taxon>
        <taxon>Anomopoda</taxon>
        <taxon>Daphniidae</taxon>
        <taxon>Daphnia</taxon>
    </lineage>
</organism>
<name>A0ABQ9ZNS8_9CRUS</name>
<keyword evidence="1" id="KW-0472">Membrane</keyword>
<keyword evidence="1" id="KW-1133">Transmembrane helix</keyword>